<reference evidence="6 7" key="1">
    <citation type="journal article" date="2019" name="Emerg. Microbes Infect.">
        <title>Comprehensive subspecies identification of 175 nontuberculous mycobacteria species based on 7547 genomic profiles.</title>
        <authorList>
            <person name="Matsumoto Y."/>
            <person name="Kinjo T."/>
            <person name="Motooka D."/>
            <person name="Nabeya D."/>
            <person name="Jung N."/>
            <person name="Uechi K."/>
            <person name="Horii T."/>
            <person name="Iida T."/>
            <person name="Fujita J."/>
            <person name="Nakamura S."/>
        </authorList>
    </citation>
    <scope>NUCLEOTIDE SEQUENCE [LARGE SCALE GENOMIC DNA]</scope>
    <source>
        <strain evidence="6 7">JCM 14742</strain>
    </source>
</reference>
<dbReference type="GO" id="GO:0008984">
    <property type="term" value="F:protein-glutamate methylesterase activity"/>
    <property type="evidence" value="ECO:0007669"/>
    <property type="project" value="UniProtKB-EC"/>
</dbReference>
<dbReference type="PANTHER" id="PTHR42872:SF6">
    <property type="entry name" value="PROTEIN-GLUTAMATE METHYLESTERASE_PROTEIN-GLUTAMINE GLUTAMINASE"/>
    <property type="match status" value="1"/>
</dbReference>
<protein>
    <recommendedName>
        <fullName evidence="2">protein-glutamate methylesterase</fullName>
        <ecNumber evidence="2">3.1.1.61</ecNumber>
    </recommendedName>
</protein>
<proteinExistence type="predicted"/>
<sequence length="284" mass="29669">MACDPHCPVVGLVALVASAGGLDAISSVLRDLPVDLPITVVVQQHLGRHDSALPSILRRQTARPVRWAKHGQHLAAGEVVVCPPAAYVELTPGGRCRVRAMGDFGGRRFDVLLKSIARSYGPRAAGVVLSGSGSDGAAGTAAMRRAGAVVIAESPETALYPSMPVAAARAGANRVLPCRRIAEALTDIVGGAPPTGLPPWEPADEQGEGLPRGWLDDAGSSAATRAAQARARAEELGRRRRDLSAGSRATTETLATARRRVGESRRRAQLAYQAAQEAAARWGH</sequence>
<dbReference type="Gene3D" id="3.40.50.180">
    <property type="entry name" value="Methylesterase CheB, C-terminal domain"/>
    <property type="match status" value="1"/>
</dbReference>
<feature type="compositionally biased region" description="Low complexity" evidence="5">
    <location>
        <begin position="217"/>
        <end position="230"/>
    </location>
</feature>
<name>A0A7I7YUE7_9MYCO</name>
<dbReference type="EC" id="3.1.1.61" evidence="2"/>
<accession>A0A7I7YUE7</accession>
<dbReference type="InterPro" id="IPR035909">
    <property type="entry name" value="CheB_C"/>
</dbReference>
<dbReference type="EMBL" id="AP022614">
    <property type="protein sequence ID" value="BBZ45339.1"/>
    <property type="molecule type" value="Genomic_DNA"/>
</dbReference>
<dbReference type="AlphaFoldDB" id="A0A7I7YUE7"/>
<evidence type="ECO:0000256" key="5">
    <source>
        <dbReference type="SAM" id="MobiDB-lite"/>
    </source>
</evidence>
<dbReference type="CDD" id="cd16433">
    <property type="entry name" value="CheB"/>
    <property type="match status" value="1"/>
</dbReference>
<evidence type="ECO:0000313" key="6">
    <source>
        <dbReference type="EMBL" id="BBZ45339.1"/>
    </source>
</evidence>
<evidence type="ECO:0000256" key="1">
    <source>
        <dbReference type="ARBA" id="ARBA00022801"/>
    </source>
</evidence>
<evidence type="ECO:0000256" key="2">
    <source>
        <dbReference type="ARBA" id="ARBA00039140"/>
    </source>
</evidence>
<gene>
    <name evidence="6" type="ORF">MPRM_26200</name>
</gene>
<dbReference type="PANTHER" id="PTHR42872">
    <property type="entry name" value="PROTEIN-GLUTAMATE METHYLESTERASE/PROTEIN-GLUTAMINE GLUTAMINASE"/>
    <property type="match status" value="1"/>
</dbReference>
<evidence type="ECO:0000256" key="3">
    <source>
        <dbReference type="ARBA" id="ARBA00048267"/>
    </source>
</evidence>
<comment type="caution">
    <text evidence="4">Lacks conserved residue(s) required for the propagation of feature annotation.</text>
</comment>
<dbReference type="GO" id="GO:0006935">
    <property type="term" value="P:chemotaxis"/>
    <property type="evidence" value="ECO:0007669"/>
    <property type="project" value="InterPro"/>
</dbReference>
<keyword evidence="7" id="KW-1185">Reference proteome</keyword>
<evidence type="ECO:0000256" key="4">
    <source>
        <dbReference type="PROSITE-ProRule" id="PRU00050"/>
    </source>
</evidence>
<dbReference type="GO" id="GO:0000156">
    <property type="term" value="F:phosphorelay response regulator activity"/>
    <property type="evidence" value="ECO:0007669"/>
    <property type="project" value="InterPro"/>
</dbReference>
<dbReference type="GO" id="GO:0005737">
    <property type="term" value="C:cytoplasm"/>
    <property type="evidence" value="ECO:0007669"/>
    <property type="project" value="InterPro"/>
</dbReference>
<dbReference type="Pfam" id="PF01339">
    <property type="entry name" value="CheB_methylest"/>
    <property type="match status" value="1"/>
</dbReference>
<comment type="catalytic activity">
    <reaction evidence="3">
        <text>[protein]-L-glutamate 5-O-methyl ester + H2O = L-glutamyl-[protein] + methanol + H(+)</text>
        <dbReference type="Rhea" id="RHEA:23236"/>
        <dbReference type="Rhea" id="RHEA-COMP:10208"/>
        <dbReference type="Rhea" id="RHEA-COMP:10311"/>
        <dbReference type="ChEBI" id="CHEBI:15377"/>
        <dbReference type="ChEBI" id="CHEBI:15378"/>
        <dbReference type="ChEBI" id="CHEBI:17790"/>
        <dbReference type="ChEBI" id="CHEBI:29973"/>
        <dbReference type="ChEBI" id="CHEBI:82795"/>
        <dbReference type="EC" id="3.1.1.61"/>
    </reaction>
</comment>
<organism evidence="6 7">
    <name type="scientific">Mycobacterium parmense</name>
    <dbReference type="NCBI Taxonomy" id="185642"/>
    <lineage>
        <taxon>Bacteria</taxon>
        <taxon>Bacillati</taxon>
        <taxon>Actinomycetota</taxon>
        <taxon>Actinomycetes</taxon>
        <taxon>Mycobacteriales</taxon>
        <taxon>Mycobacteriaceae</taxon>
        <taxon>Mycobacterium</taxon>
        <taxon>Mycobacterium simiae complex</taxon>
    </lineage>
</organism>
<dbReference type="PROSITE" id="PS50122">
    <property type="entry name" value="CHEB"/>
    <property type="match status" value="1"/>
</dbReference>
<feature type="region of interest" description="Disordered" evidence="5">
    <location>
        <begin position="190"/>
        <end position="265"/>
    </location>
</feature>
<dbReference type="RefSeq" id="WP_085267793.1">
    <property type="nucleotide sequence ID" value="NZ_AP022614.1"/>
</dbReference>
<dbReference type="InterPro" id="IPR000673">
    <property type="entry name" value="Sig_transdc_resp-reg_Me-estase"/>
</dbReference>
<dbReference type="Proteomes" id="UP000467105">
    <property type="component" value="Chromosome"/>
</dbReference>
<dbReference type="SUPFAM" id="SSF52738">
    <property type="entry name" value="Methylesterase CheB, C-terminal domain"/>
    <property type="match status" value="1"/>
</dbReference>
<keyword evidence="1" id="KW-0378">Hydrolase</keyword>
<evidence type="ECO:0000313" key="7">
    <source>
        <dbReference type="Proteomes" id="UP000467105"/>
    </source>
</evidence>
<dbReference type="OrthoDB" id="9791760at2"/>